<dbReference type="PANTHER" id="PTHR41390:SF1">
    <property type="entry name" value="NADH-UBIQUINONE OXIDOREDUCTASE 213 KDA SUBUNIT"/>
    <property type="match status" value="1"/>
</dbReference>
<proteinExistence type="predicted"/>
<feature type="transmembrane region" description="Helical" evidence="1">
    <location>
        <begin position="27"/>
        <end position="47"/>
    </location>
</feature>
<feature type="transmembrane region" description="Helical" evidence="1">
    <location>
        <begin position="95"/>
        <end position="115"/>
    </location>
</feature>
<organism evidence="2 3">
    <name type="scientific">Orbilia oligospora</name>
    <name type="common">Nematode-trapping fungus</name>
    <name type="synonym">Arthrobotrys oligospora</name>
    <dbReference type="NCBI Taxonomy" id="2813651"/>
    <lineage>
        <taxon>Eukaryota</taxon>
        <taxon>Fungi</taxon>
        <taxon>Dikarya</taxon>
        <taxon>Ascomycota</taxon>
        <taxon>Pezizomycotina</taxon>
        <taxon>Orbiliomycetes</taxon>
        <taxon>Orbiliales</taxon>
        <taxon>Orbiliaceae</taxon>
        <taxon>Orbilia</taxon>
    </lineage>
</organism>
<accession>A0A7C8J358</accession>
<comment type="caution">
    <text evidence="2">The sequence shown here is derived from an EMBL/GenBank/DDBJ whole genome shotgun (WGS) entry which is preliminary data.</text>
</comment>
<evidence type="ECO:0000313" key="2">
    <source>
        <dbReference type="EMBL" id="KAF3091048.1"/>
    </source>
</evidence>
<sequence>MVDNINSLTPGEGKIVQRGPGALVKGLYVGFATATCGGLISALVATLRNNPRSRLYIVGTTLNCFILGTGFYITRDIFSKRVFKYPQDGGIPPRERIILSGASAAVIGATWGAVIGGRRNLIPGFIAFGIAGVGGQVVLNAIEASTKQDKLSGSKEWSSEAPPREGILSRILNSENSPVRKLSSEEYVSKMRDKQLMVDAEIALIDEEIARLTKKLEEENARKGVESDSN</sequence>
<dbReference type="EMBL" id="WIQW01000058">
    <property type="protein sequence ID" value="KAF3091048.1"/>
    <property type="molecule type" value="Genomic_DNA"/>
</dbReference>
<protein>
    <submittedName>
        <fullName evidence="2">Uncharacterized protein</fullName>
    </submittedName>
</protein>
<keyword evidence="1" id="KW-0812">Transmembrane</keyword>
<feature type="transmembrane region" description="Helical" evidence="1">
    <location>
        <begin position="121"/>
        <end position="142"/>
    </location>
</feature>
<keyword evidence="1" id="KW-0472">Membrane</keyword>
<name>A0A7C8J358_ORBOL</name>
<keyword evidence="1" id="KW-1133">Transmembrane helix</keyword>
<dbReference type="Proteomes" id="UP000475325">
    <property type="component" value="Unassembled WGS sequence"/>
</dbReference>
<evidence type="ECO:0000313" key="3">
    <source>
        <dbReference type="Proteomes" id="UP000475325"/>
    </source>
</evidence>
<feature type="transmembrane region" description="Helical" evidence="1">
    <location>
        <begin position="53"/>
        <end position="74"/>
    </location>
</feature>
<dbReference type="PANTHER" id="PTHR41390">
    <property type="entry name" value="CHROMOSOME 7, WHOLE GENOME SHOTGUN SEQUENCE"/>
    <property type="match status" value="1"/>
</dbReference>
<reference evidence="2 3" key="1">
    <citation type="submission" date="2019-06" db="EMBL/GenBank/DDBJ databases">
        <authorList>
            <person name="Palmer J.M."/>
        </authorList>
    </citation>
    <scope>NUCLEOTIDE SEQUENCE [LARGE SCALE GENOMIC DNA]</scope>
    <source>
        <strain evidence="2 3">TWF102</strain>
    </source>
</reference>
<evidence type="ECO:0000256" key="1">
    <source>
        <dbReference type="SAM" id="Phobius"/>
    </source>
</evidence>
<dbReference type="AlphaFoldDB" id="A0A7C8J358"/>
<gene>
    <name evidence="2" type="ORF">TWF102_008928</name>
</gene>